<protein>
    <submittedName>
        <fullName evidence="4">ArsR family transcriptional regulator</fullName>
    </submittedName>
</protein>
<sequence length="78" mass="8836">MKEVSAFVKASELILSVLNSHGKLSQKQIVQHSQVPERTVRYNLSKLLEQGLVRERIVWGDLRQKEFELGDALCLACA</sequence>
<evidence type="ECO:0000313" key="4">
    <source>
        <dbReference type="EMBL" id="MAG22220.1"/>
    </source>
</evidence>
<organism evidence="4 5">
    <name type="scientific">Candidatus Iainarchaeum sp</name>
    <dbReference type="NCBI Taxonomy" id="3101447"/>
    <lineage>
        <taxon>Archaea</taxon>
        <taxon>Candidatus Iainarchaeota</taxon>
        <taxon>Candidatus Iainarchaeia</taxon>
        <taxon>Candidatus Iainarchaeales</taxon>
        <taxon>Candidatus Iainarchaeaceae</taxon>
        <taxon>Candidatus Iainarchaeum</taxon>
    </lineage>
</organism>
<dbReference type="AlphaFoldDB" id="A0A2D6M1B4"/>
<proteinExistence type="predicted"/>
<dbReference type="EMBL" id="NZBU01000009">
    <property type="protein sequence ID" value="MAG22220.1"/>
    <property type="molecule type" value="Genomic_DNA"/>
</dbReference>
<dbReference type="Gene3D" id="1.10.10.10">
    <property type="entry name" value="Winged helix-like DNA-binding domain superfamily/Winged helix DNA-binding domain"/>
    <property type="match status" value="1"/>
</dbReference>
<evidence type="ECO:0000259" key="3">
    <source>
        <dbReference type="Pfam" id="PF08220"/>
    </source>
</evidence>
<keyword evidence="1" id="KW-0805">Transcription regulation</keyword>
<keyword evidence="2" id="KW-0804">Transcription</keyword>
<feature type="domain" description="HTH deoR-type" evidence="3">
    <location>
        <begin position="12"/>
        <end position="54"/>
    </location>
</feature>
<evidence type="ECO:0000313" key="5">
    <source>
        <dbReference type="Proteomes" id="UP000226592"/>
    </source>
</evidence>
<reference evidence="5" key="1">
    <citation type="submission" date="2017-09" db="EMBL/GenBank/DDBJ databases">
        <title>The Reconstruction of 2,631 Draft Metagenome-Assembled Genomes from the Global Oceans.</title>
        <authorList>
            <person name="Tully B.J."/>
            <person name="Graham E.D."/>
            <person name="Heidelberg J.F."/>
        </authorList>
    </citation>
    <scope>NUCLEOTIDE SEQUENCE [LARGE SCALE GENOMIC DNA]</scope>
</reference>
<evidence type="ECO:0000256" key="2">
    <source>
        <dbReference type="ARBA" id="ARBA00023163"/>
    </source>
</evidence>
<dbReference type="InterPro" id="IPR036388">
    <property type="entry name" value="WH-like_DNA-bd_sf"/>
</dbReference>
<gene>
    <name evidence="4" type="ORF">CL943_02865</name>
</gene>
<dbReference type="GO" id="GO:0003700">
    <property type="term" value="F:DNA-binding transcription factor activity"/>
    <property type="evidence" value="ECO:0007669"/>
    <property type="project" value="InterPro"/>
</dbReference>
<accession>A0A2D6M1B4</accession>
<dbReference type="InterPro" id="IPR036390">
    <property type="entry name" value="WH_DNA-bd_sf"/>
</dbReference>
<evidence type="ECO:0000256" key="1">
    <source>
        <dbReference type="ARBA" id="ARBA00023015"/>
    </source>
</evidence>
<comment type="caution">
    <text evidence="4">The sequence shown here is derived from an EMBL/GenBank/DDBJ whole genome shotgun (WGS) entry which is preliminary data.</text>
</comment>
<dbReference type="Proteomes" id="UP000226592">
    <property type="component" value="Unassembled WGS sequence"/>
</dbReference>
<dbReference type="Pfam" id="PF08220">
    <property type="entry name" value="HTH_DeoR"/>
    <property type="match status" value="1"/>
</dbReference>
<dbReference type="InterPro" id="IPR001034">
    <property type="entry name" value="DeoR_HTH"/>
</dbReference>
<name>A0A2D6M1B4_9ARCH</name>
<dbReference type="SUPFAM" id="SSF46785">
    <property type="entry name" value="Winged helix' DNA-binding domain"/>
    <property type="match status" value="1"/>
</dbReference>